<feature type="transmembrane region" description="Helical" evidence="1">
    <location>
        <begin position="127"/>
        <end position="145"/>
    </location>
</feature>
<dbReference type="EMBL" id="MIYZ01000034">
    <property type="protein sequence ID" value="OIR21785.1"/>
    <property type="molecule type" value="Genomic_DNA"/>
</dbReference>
<reference evidence="2 3" key="1">
    <citation type="submission" date="2016-08" db="EMBL/GenBank/DDBJ databases">
        <title>New Insights into Marine Group III Euryarchaeota, from dark to light.</title>
        <authorList>
            <person name="Haro-Moreno J.M."/>
            <person name="Rodriguez-Valera F."/>
            <person name="Lopez-Garcia P."/>
            <person name="Moreira D."/>
            <person name="Martin-Cuadrado A.B."/>
        </authorList>
    </citation>
    <scope>NUCLEOTIDE SEQUENCE [LARGE SCALE GENOMIC DNA]</scope>
    <source>
        <strain evidence="2">CG-Epi2</strain>
    </source>
</reference>
<gene>
    <name evidence="2" type="ORF">BET99_01395</name>
</gene>
<protein>
    <submittedName>
        <fullName evidence="2">Uncharacterized protein</fullName>
    </submittedName>
</protein>
<accession>A0A1J5TLE5</accession>
<evidence type="ECO:0000313" key="2">
    <source>
        <dbReference type="EMBL" id="OIR21785.1"/>
    </source>
</evidence>
<dbReference type="AlphaFoldDB" id="A0A1J5TLE5"/>
<feature type="transmembrane region" description="Helical" evidence="1">
    <location>
        <begin position="12"/>
        <end position="31"/>
    </location>
</feature>
<keyword evidence="1" id="KW-0812">Transmembrane</keyword>
<dbReference type="Proteomes" id="UP000183615">
    <property type="component" value="Unassembled WGS sequence"/>
</dbReference>
<feature type="transmembrane region" description="Helical" evidence="1">
    <location>
        <begin position="157"/>
        <end position="190"/>
    </location>
</feature>
<evidence type="ECO:0000256" key="1">
    <source>
        <dbReference type="SAM" id="Phobius"/>
    </source>
</evidence>
<keyword evidence="1" id="KW-0472">Membrane</keyword>
<evidence type="ECO:0000313" key="3">
    <source>
        <dbReference type="Proteomes" id="UP000183615"/>
    </source>
</evidence>
<feature type="transmembrane region" description="Helical" evidence="1">
    <location>
        <begin position="95"/>
        <end position="121"/>
    </location>
</feature>
<proteinExistence type="predicted"/>
<organism evidence="2 3">
    <name type="scientific">Marine Group III euryarchaeote CG-Epi2</name>
    <dbReference type="NCBI Taxonomy" id="1888996"/>
    <lineage>
        <taxon>Archaea</taxon>
        <taxon>Methanobacteriati</taxon>
        <taxon>Thermoplasmatota</taxon>
        <taxon>Thermoplasmata</taxon>
        <taxon>Candidatus Thermoprofundales</taxon>
    </lineage>
</organism>
<sequence length="244" mass="27738">MFLDSNYTLEAFFWIILIAIALVTLTIFFAAPKPPSKRPQDWKVSHLKGTISGVSSAKPRGSQKEIQDTSSENIENEIDNDIIENNMGTFDKIKAYAIIFTYTLFFLIVLFLAGLGILFSGSDIYEFLLYCLLFTINIVSFYFFLMGDGRVIDMWYYRILSVLLLFSAVIGTGSALPFGMVSLAIFPLIFSKDITSFKKGTRNIFKLIRNKWKSLTTYKGIHGLLYLFAFLLISLLLTIILLLF</sequence>
<comment type="caution">
    <text evidence="2">The sequence shown here is derived from an EMBL/GenBank/DDBJ whole genome shotgun (WGS) entry which is preliminary data.</text>
</comment>
<name>A0A1J5TLE5_9ARCH</name>
<feature type="transmembrane region" description="Helical" evidence="1">
    <location>
        <begin position="223"/>
        <end position="243"/>
    </location>
</feature>
<keyword evidence="1" id="KW-1133">Transmembrane helix</keyword>